<dbReference type="PROSITE" id="PS50850">
    <property type="entry name" value="MFS"/>
    <property type="match status" value="1"/>
</dbReference>
<dbReference type="InterPro" id="IPR011701">
    <property type="entry name" value="MFS"/>
</dbReference>
<feature type="transmembrane region" description="Helical" evidence="2">
    <location>
        <begin position="323"/>
        <end position="343"/>
    </location>
</feature>
<feature type="transmembrane region" description="Helical" evidence="2">
    <location>
        <begin position="210"/>
        <end position="233"/>
    </location>
</feature>
<reference evidence="5" key="1">
    <citation type="journal article" date="2020" name="Stud. Mycol.">
        <title>101 Dothideomycetes genomes: A test case for predicting lifestyles and emergence of pathogens.</title>
        <authorList>
            <person name="Haridas S."/>
            <person name="Albert R."/>
            <person name="Binder M."/>
            <person name="Bloem J."/>
            <person name="LaButti K."/>
            <person name="Salamov A."/>
            <person name="Andreopoulos B."/>
            <person name="Baker S."/>
            <person name="Barry K."/>
            <person name="Bills G."/>
            <person name="Bluhm B."/>
            <person name="Cannon C."/>
            <person name="Castanera R."/>
            <person name="Culley D."/>
            <person name="Daum C."/>
            <person name="Ezra D."/>
            <person name="Gonzalez J."/>
            <person name="Henrissat B."/>
            <person name="Kuo A."/>
            <person name="Liang C."/>
            <person name="Lipzen A."/>
            <person name="Lutzoni F."/>
            <person name="Magnuson J."/>
            <person name="Mondo S."/>
            <person name="Nolan M."/>
            <person name="Ohm R."/>
            <person name="Pangilinan J."/>
            <person name="Park H.-J."/>
            <person name="Ramirez L."/>
            <person name="Alfaro M."/>
            <person name="Sun H."/>
            <person name="Tritt A."/>
            <person name="Yoshinaga Y."/>
            <person name="Zwiers L.-H."/>
            <person name="Turgeon B."/>
            <person name="Goodwin S."/>
            <person name="Spatafora J."/>
            <person name="Crous P."/>
            <person name="Grigoriev I."/>
        </authorList>
    </citation>
    <scope>NUCLEOTIDE SEQUENCE [LARGE SCALE GENOMIC DNA]</scope>
    <source>
        <strain evidence="5">CECT 20119</strain>
    </source>
</reference>
<keyword evidence="2" id="KW-0472">Membrane</keyword>
<keyword evidence="2" id="KW-0812">Transmembrane</keyword>
<dbReference type="EMBL" id="ML992520">
    <property type="protein sequence ID" value="KAF2219147.1"/>
    <property type="molecule type" value="Genomic_DNA"/>
</dbReference>
<gene>
    <name evidence="4" type="ORF">BDZ85DRAFT_269192</name>
</gene>
<dbReference type="Gene3D" id="1.20.1250.20">
    <property type="entry name" value="MFS general substrate transporter like domains"/>
    <property type="match status" value="1"/>
</dbReference>
<feature type="domain" description="Major facilitator superfamily (MFS) profile" evidence="3">
    <location>
        <begin position="46"/>
        <end position="466"/>
    </location>
</feature>
<dbReference type="GO" id="GO:0022857">
    <property type="term" value="F:transmembrane transporter activity"/>
    <property type="evidence" value="ECO:0007669"/>
    <property type="project" value="InterPro"/>
</dbReference>
<feature type="transmembrane region" description="Helical" evidence="2">
    <location>
        <begin position="176"/>
        <end position="198"/>
    </location>
</feature>
<feature type="transmembrane region" description="Helical" evidence="2">
    <location>
        <begin position="283"/>
        <end position="303"/>
    </location>
</feature>
<name>A0A6A6G0C7_9PEZI</name>
<dbReference type="InterPro" id="IPR036259">
    <property type="entry name" value="MFS_trans_sf"/>
</dbReference>
<feature type="transmembrane region" description="Helical" evidence="2">
    <location>
        <begin position="83"/>
        <end position="104"/>
    </location>
</feature>
<dbReference type="PANTHER" id="PTHR23520:SF5">
    <property type="entry name" value="TRANSPORTER, PUTATIVE (AFU_ORTHOLOGUE AFUA_3G04000)-RELATED"/>
    <property type="match status" value="1"/>
</dbReference>
<evidence type="ECO:0000259" key="3">
    <source>
        <dbReference type="PROSITE" id="PS50850"/>
    </source>
</evidence>
<keyword evidence="5" id="KW-1185">Reference proteome</keyword>
<dbReference type="InterPro" id="IPR020846">
    <property type="entry name" value="MFS_dom"/>
</dbReference>
<dbReference type="SUPFAM" id="SSF103473">
    <property type="entry name" value="MFS general substrate transporter"/>
    <property type="match status" value="1"/>
</dbReference>
<feature type="transmembrane region" description="Helical" evidence="2">
    <location>
        <begin position="439"/>
        <end position="465"/>
    </location>
</feature>
<evidence type="ECO:0000256" key="2">
    <source>
        <dbReference type="SAM" id="Phobius"/>
    </source>
</evidence>
<organism evidence="4 5">
    <name type="scientific">Elsinoe ampelina</name>
    <dbReference type="NCBI Taxonomy" id="302913"/>
    <lineage>
        <taxon>Eukaryota</taxon>
        <taxon>Fungi</taxon>
        <taxon>Dikarya</taxon>
        <taxon>Ascomycota</taxon>
        <taxon>Pezizomycotina</taxon>
        <taxon>Dothideomycetes</taxon>
        <taxon>Dothideomycetidae</taxon>
        <taxon>Myriangiales</taxon>
        <taxon>Elsinoaceae</taxon>
        <taxon>Elsinoe</taxon>
    </lineage>
</organism>
<feature type="transmembrane region" description="Helical" evidence="2">
    <location>
        <begin position="111"/>
        <end position="129"/>
    </location>
</feature>
<dbReference type="Proteomes" id="UP000799538">
    <property type="component" value="Unassembled WGS sequence"/>
</dbReference>
<protein>
    <submittedName>
        <fullName evidence="4">Major facilitator superfamily domain-containing protein</fullName>
    </submittedName>
</protein>
<evidence type="ECO:0000256" key="1">
    <source>
        <dbReference type="ARBA" id="ARBA00004141"/>
    </source>
</evidence>
<dbReference type="GO" id="GO:0000329">
    <property type="term" value="C:fungal-type vacuole membrane"/>
    <property type="evidence" value="ECO:0007669"/>
    <property type="project" value="TreeGrafter"/>
</dbReference>
<keyword evidence="2" id="KW-1133">Transmembrane helix</keyword>
<accession>A0A6A6G0C7</accession>
<feature type="transmembrane region" description="Helical" evidence="2">
    <location>
        <begin position="58"/>
        <end position="77"/>
    </location>
</feature>
<dbReference type="OrthoDB" id="10027823at2759"/>
<feature type="transmembrane region" description="Helical" evidence="2">
    <location>
        <begin position="364"/>
        <end position="384"/>
    </location>
</feature>
<dbReference type="PANTHER" id="PTHR23520">
    <property type="entry name" value="TRANSPORTER, PUTATIVE (AFU_ORTHOLOGUE AFUA_3G04000)-RELATED"/>
    <property type="match status" value="1"/>
</dbReference>
<dbReference type="AlphaFoldDB" id="A0A6A6G0C7"/>
<evidence type="ECO:0000313" key="5">
    <source>
        <dbReference type="Proteomes" id="UP000799538"/>
    </source>
</evidence>
<comment type="subcellular location">
    <subcellularLocation>
        <location evidence="1">Membrane</location>
        <topology evidence="1">Multi-pass membrane protein</topology>
    </subcellularLocation>
</comment>
<dbReference type="Pfam" id="PF07690">
    <property type="entry name" value="MFS_1"/>
    <property type="match status" value="1"/>
</dbReference>
<evidence type="ECO:0000313" key="4">
    <source>
        <dbReference type="EMBL" id="KAF2219147.1"/>
    </source>
</evidence>
<proteinExistence type="predicted"/>
<sequence length="478" mass="52143">MTPSLVSDGTSPREDGRTSIRRHLRTVTSRLGEESGFRSVVHSHRDVKLLFLQRFIRMFAYGGTTLVLAAYLAALGISESRIGLFMTLTLLGDIFIGLVLTLRADRIGRRLILAIGAILVTCSGLAFALSNSYWVLLAAAVFGVISPNGNEIGPFRAIEESIIAQLTDNDSLGSIYAWYALTGQAGLAMGMIVCGWVANSLRENGRDFIFASRILFLIYATAGAIKLLINLFLTTAVEAEAKQPAVHESQETQPLLREVQDDEAQTTTVDRVKPMPSSGHGELRWLVICLTLFFTLDNFGSGVMNLTWMTYFFRQKYGLQDGALGSVFFTTGIIAALSSLVAASIARRFGNVKTMVFTHLPSSTFLACIPFSPNLTVALFFVIARSCTQMMDVGPRTAFLATVLPTDKRTAIMGFLNTVKICSTTVGPLLTGGLAEANLFWVAFVVAGSCKVVYDLGILFTFVGYEKRHETRRSQSAE</sequence>